<dbReference type="PIRSF" id="PIRSF016578">
    <property type="entry name" value="HsaA"/>
    <property type="match status" value="1"/>
</dbReference>
<evidence type="ECO:0000259" key="7">
    <source>
        <dbReference type="Pfam" id="PF00441"/>
    </source>
</evidence>
<keyword evidence="3 6" id="KW-0285">Flavoprotein</keyword>
<name>A0A4P6EXC7_9BACL</name>
<evidence type="ECO:0000256" key="4">
    <source>
        <dbReference type="ARBA" id="ARBA00022827"/>
    </source>
</evidence>
<dbReference type="InterPro" id="IPR013786">
    <property type="entry name" value="AcylCoA_DH/ox_N"/>
</dbReference>
<dbReference type="CDD" id="cd00567">
    <property type="entry name" value="ACAD"/>
    <property type="match status" value="1"/>
</dbReference>
<dbReference type="InterPro" id="IPR009075">
    <property type="entry name" value="AcylCo_DH/oxidase_C"/>
</dbReference>
<dbReference type="InterPro" id="IPR046373">
    <property type="entry name" value="Acyl-CoA_Oxase/DH_mid-dom_sf"/>
</dbReference>
<dbReference type="KEGG" id="pprt:ET464_18495"/>
<organism evidence="10 11">
    <name type="scientific">Paenibacillus protaetiae</name>
    <dbReference type="NCBI Taxonomy" id="2509456"/>
    <lineage>
        <taxon>Bacteria</taxon>
        <taxon>Bacillati</taxon>
        <taxon>Bacillota</taxon>
        <taxon>Bacilli</taxon>
        <taxon>Bacillales</taxon>
        <taxon>Paenibacillaceae</taxon>
        <taxon>Paenibacillus</taxon>
    </lineage>
</organism>
<comment type="similarity">
    <text evidence="2 6">Belongs to the acyl-CoA dehydrogenase family.</text>
</comment>
<keyword evidence="11" id="KW-1185">Reference proteome</keyword>
<evidence type="ECO:0000259" key="9">
    <source>
        <dbReference type="Pfam" id="PF02771"/>
    </source>
</evidence>
<dbReference type="Gene3D" id="1.20.140.10">
    <property type="entry name" value="Butyryl-CoA Dehydrogenase, subunit A, domain 3"/>
    <property type="match status" value="1"/>
</dbReference>
<dbReference type="Pfam" id="PF02771">
    <property type="entry name" value="Acyl-CoA_dh_N"/>
    <property type="match status" value="1"/>
</dbReference>
<dbReference type="OrthoDB" id="9785203at2"/>
<dbReference type="SUPFAM" id="SSF47203">
    <property type="entry name" value="Acyl-CoA dehydrogenase C-terminal domain-like"/>
    <property type="match status" value="1"/>
</dbReference>
<keyword evidence="5 6" id="KW-0560">Oxidoreductase</keyword>
<dbReference type="Proteomes" id="UP000293568">
    <property type="component" value="Chromosome"/>
</dbReference>
<dbReference type="Gene3D" id="2.40.110.10">
    <property type="entry name" value="Butyryl-CoA Dehydrogenase, subunit A, domain 2"/>
    <property type="match status" value="1"/>
</dbReference>
<feature type="domain" description="Acyl-CoA dehydrogenase/oxidase N-terminal" evidence="9">
    <location>
        <begin position="25"/>
        <end position="97"/>
    </location>
</feature>
<protein>
    <submittedName>
        <fullName evidence="10">Acyl-CoA dehydrogenase</fullName>
    </submittedName>
</protein>
<reference evidence="10 11" key="1">
    <citation type="submission" date="2019-01" db="EMBL/GenBank/DDBJ databases">
        <title>Genome sequencing of strain FW100M-2.</title>
        <authorList>
            <person name="Heo J."/>
            <person name="Kim S.-J."/>
            <person name="Kim J.-S."/>
            <person name="Hong S.-B."/>
            <person name="Kwon S.-W."/>
        </authorList>
    </citation>
    <scope>NUCLEOTIDE SEQUENCE [LARGE SCALE GENOMIC DNA]</scope>
    <source>
        <strain evidence="10 11">FW100M-2</strain>
    </source>
</reference>
<keyword evidence="4 6" id="KW-0274">FAD</keyword>
<dbReference type="PANTHER" id="PTHR43884">
    <property type="entry name" value="ACYL-COA DEHYDROGENASE"/>
    <property type="match status" value="1"/>
</dbReference>
<evidence type="ECO:0000256" key="5">
    <source>
        <dbReference type="ARBA" id="ARBA00023002"/>
    </source>
</evidence>
<dbReference type="InterPro" id="IPR006091">
    <property type="entry name" value="Acyl-CoA_Oxase/DH_mid-dom"/>
</dbReference>
<dbReference type="InterPro" id="IPR009100">
    <property type="entry name" value="AcylCoA_DH/oxidase_NM_dom_sf"/>
</dbReference>
<dbReference type="InterPro" id="IPR036250">
    <property type="entry name" value="AcylCo_DH-like_C"/>
</dbReference>
<evidence type="ECO:0000313" key="10">
    <source>
        <dbReference type="EMBL" id="QAY68060.1"/>
    </source>
</evidence>
<evidence type="ECO:0000256" key="2">
    <source>
        <dbReference type="ARBA" id="ARBA00009347"/>
    </source>
</evidence>
<evidence type="ECO:0000256" key="1">
    <source>
        <dbReference type="ARBA" id="ARBA00001974"/>
    </source>
</evidence>
<dbReference type="Pfam" id="PF00441">
    <property type="entry name" value="Acyl-CoA_dh_1"/>
    <property type="match status" value="1"/>
</dbReference>
<dbReference type="Gene3D" id="1.10.540.10">
    <property type="entry name" value="Acyl-CoA dehydrogenase/oxidase, N-terminal domain"/>
    <property type="match status" value="1"/>
</dbReference>
<dbReference type="SUPFAM" id="SSF56645">
    <property type="entry name" value="Acyl-CoA dehydrogenase NM domain-like"/>
    <property type="match status" value="1"/>
</dbReference>
<dbReference type="GO" id="GO:0003995">
    <property type="term" value="F:acyl-CoA dehydrogenase activity"/>
    <property type="evidence" value="ECO:0007669"/>
    <property type="project" value="TreeGrafter"/>
</dbReference>
<evidence type="ECO:0000256" key="6">
    <source>
        <dbReference type="RuleBase" id="RU362125"/>
    </source>
</evidence>
<dbReference type="PANTHER" id="PTHR43884:SF25">
    <property type="entry name" value="ACYL-COA DEHYDROGENASE YDBM-RELATED"/>
    <property type="match status" value="1"/>
</dbReference>
<feature type="domain" description="Acyl-CoA oxidase/dehydrogenase middle" evidence="8">
    <location>
        <begin position="129"/>
        <end position="219"/>
    </location>
</feature>
<gene>
    <name evidence="10" type="ORF">ET464_18495</name>
</gene>
<dbReference type="GO" id="GO:0050660">
    <property type="term" value="F:flavin adenine dinucleotide binding"/>
    <property type="evidence" value="ECO:0007669"/>
    <property type="project" value="InterPro"/>
</dbReference>
<feature type="domain" description="Acyl-CoA dehydrogenase/oxidase C-terminal" evidence="7">
    <location>
        <begin position="249"/>
        <end position="366"/>
    </location>
</feature>
<dbReference type="InterPro" id="IPR037069">
    <property type="entry name" value="AcylCoA_DH/ox_N_sf"/>
</dbReference>
<proteinExistence type="inferred from homology"/>
<comment type="cofactor">
    <cofactor evidence="1 6">
        <name>FAD</name>
        <dbReference type="ChEBI" id="CHEBI:57692"/>
    </cofactor>
</comment>
<dbReference type="AlphaFoldDB" id="A0A4P6EXC7"/>
<dbReference type="Pfam" id="PF02770">
    <property type="entry name" value="Acyl-CoA_dh_M"/>
    <property type="match status" value="1"/>
</dbReference>
<evidence type="ECO:0000313" key="11">
    <source>
        <dbReference type="Proteomes" id="UP000293568"/>
    </source>
</evidence>
<sequence>MIGSDPFVRNEREVWIAERSDRLAAVFAERAPGHDREGSFPFDNFRDLKEAGYLKLTLPKQYGGDEASLYEMVLAQERLARGDGSTALAVGWHIGAMLQLRYTKAWPEKLYAGFCEAVIRDGAMVNNFASERATGSPSRGGRPETKAVRTEGGWLLTGRKTFSTLSPILNHFTVSAYVEEEEKTGQFFVRKGPGVSIEETWNTMGMRSTGSHDLLLERVFVPEEERIDGKGRGEDTGMSDYGGALLHIPACYIGIAYAARDYAVRFAANYKPNSLPGSIAELPNIQRQIGEMEAELITARTLLYAAADRWDREPERRPEMRPELGLAKYTATNHALRILDLAMRIVGGSSLSRDLPLERMYRDVRAGLHNPPMDDAVITSLARRAIAEVQQQADSGRRGAGEI</sequence>
<evidence type="ECO:0000256" key="3">
    <source>
        <dbReference type="ARBA" id="ARBA00022630"/>
    </source>
</evidence>
<dbReference type="RefSeq" id="WP_129443465.1">
    <property type="nucleotide sequence ID" value="NZ_CP035492.1"/>
</dbReference>
<dbReference type="EMBL" id="CP035492">
    <property type="protein sequence ID" value="QAY68060.1"/>
    <property type="molecule type" value="Genomic_DNA"/>
</dbReference>
<evidence type="ECO:0000259" key="8">
    <source>
        <dbReference type="Pfam" id="PF02770"/>
    </source>
</evidence>
<accession>A0A4P6EXC7</accession>